<dbReference type="GO" id="GO:0047496">
    <property type="term" value="P:vesicle transport along microtubule"/>
    <property type="evidence" value="ECO:0007669"/>
    <property type="project" value="TreeGrafter"/>
</dbReference>
<feature type="compositionally biased region" description="Basic and acidic residues" evidence="7">
    <location>
        <begin position="754"/>
        <end position="763"/>
    </location>
</feature>
<dbReference type="InterPro" id="IPR011990">
    <property type="entry name" value="TPR-like_helical_dom_sf"/>
</dbReference>
<evidence type="ECO:0000256" key="6">
    <source>
        <dbReference type="ARBA" id="ARBA00023212"/>
    </source>
</evidence>
<feature type="compositionally biased region" description="Low complexity" evidence="7">
    <location>
        <begin position="717"/>
        <end position="731"/>
    </location>
</feature>
<evidence type="ECO:0000256" key="1">
    <source>
        <dbReference type="ARBA" id="ARBA00004245"/>
    </source>
</evidence>
<feature type="compositionally biased region" description="Low complexity" evidence="7">
    <location>
        <begin position="508"/>
        <end position="524"/>
    </location>
</feature>
<feature type="domain" description="CHAT" evidence="9">
    <location>
        <begin position="1596"/>
        <end position="1880"/>
    </location>
</feature>
<comment type="caution">
    <text evidence="10">The sequence shown here is derived from an EMBL/GenBank/DDBJ whole genome shotgun (WGS) entry which is preliminary data.</text>
</comment>
<feature type="region of interest" description="Disordered" evidence="7">
    <location>
        <begin position="1"/>
        <end position="33"/>
    </location>
</feature>
<dbReference type="GO" id="GO:0000776">
    <property type="term" value="C:kinetochore"/>
    <property type="evidence" value="ECO:0007669"/>
    <property type="project" value="TreeGrafter"/>
</dbReference>
<dbReference type="PANTHER" id="PTHR10921">
    <property type="entry name" value="NUCLEAR DISTRIBUTION PROTEIN NUDE HOMOLOG 1"/>
    <property type="match status" value="1"/>
</dbReference>
<sequence>MSAAVLSSVTALHDRTSLSPPSTPSSSRANDSVDWEAKYHDVSELLQETRAELDEFQTSSKELEEELERELETTERQMTDLRNRVERVERERDDCKSKLSNLQGTHNTTVNSLQRELDALRQQYSLMKVQLRELEVGNDDLERSERAVSSSLADLEARYARALEEKIMLEHELQDRVALEEDMQRLKDELREAIEESTILRQQNTRLSEQYTAMDEQNRSLSDEISRLREDLAQTQNLLEIAKTQPSFPSAPTTATSSAKSVSSHDSRPPTPSNASRTSSDLHLEDLVVRSPSEKANATPRAKVGVFASPSKRAMSVTRRPTTGIATPTTLRTLNAQSALPSRNGLHSSTTGTPELLRRSTTAPAFASPVPTRLPTARNSPALVAPKSRIPNGGAATGGLLPKRGTAVQMVGEMRARVRTLEQKINRVPLPRIRNPSTRLRPTDASKENDTNSVKEKPDWKGKRSLDLVPQDSPGWVIVSDGPSKRGADRDCPSPSPAPRPPLAECASFSSQQSSSTHRPSFSSDRSRRSTHEDPPPSAFRTVPEPHHEIPTSGRVTPVSATGSTRVVSRSRVSLSGRTTPNFGINPTSIFGMSIRRPQSRNSSRNPFSTSVNGSHDGPSSIPVPLSTAPSLARIPASPLPTRTGANEDRYNFFARPTTPVGLAMLPVPVPTNRSPSKSENLNARRTTRTLSMHPSGQGGRGTAANPHLPGLSSSTRKVSSPPRKVSSPPRGGANLGASRIGRPGSFGLGGKQSGRDDKKEGPPGRFRSGSVVESNHSGNQVKPLVPSNREQEVQSQIYTQDIQVLDPLEHLREAILVKVSLTSHETDIGNYSSEDLSTKLEKLGKLYFDHFHHQDELDKINKAMVCYSCAVFIAHEGHPKLPKWLERLCLLYITRFQHSREPQLQDHEKAAYYLNRSFTLAPQSRSDPSRRLSLTALLYECRFWRTGDPVYGAKAIQDKTEVISMTRENSPELPIRFESLGMLHEAQFQRTGHSVDINKAIEYLTQAIKLTPNDPRRLEGLGISYRTRSLHIAPTALGDIEKALANLGLAVECTPEAHGERPRRLANLGVAWEARFRRLGDLHDNEQAIRYKEQAVDFTAEDDPDLPIRLESLGVSYETRFQRLGQLDDIETAIQRLTRAVDLTPQNDLGLSRRLDNLGTCHAALFERVQCLEDSRKSIEYLVRAVQCTPDHHPDLPRLLNNLGMAYRSRFERDRDGGKKDIENAIKCLTQALDITNSQNDDHPDLPLRLDNLGVCYRTRFDAKIDTELEDLRKAIECGKDAVSRMPDDHVGLARQLTNLGISHEMWYEQTKSYIHLTEALDCFRQASQIIIAPPRERFRSARHWARLLPHSTLPVTDYLEAYRTAIDLVPHMVLLGTNTRQRYHDLRHQVSDLGVEAASMAIRCGKNNLALEWLEQTRCVIWNQTLLLRSEAPLVQLRTMYPHFKSTDRLQKVIDQLYHSSLETDTYQINIRTRSKRENTRPSLLRSELINVYDGIISEVRKLPGFKDFLQPKRASELIGTVRRGPMVVINCHNSSCDALIIRPESKEITGVSLPGYTFAKAQSAYSAMKGSLVAKGMRERGAQSIRTERFEDILASLWEKVVKPVLTSLGYVTKNSVERLPHITWCPTGIMTFLPLHAAGDYKSQPPSRVFDYVISSYTPTLTAMPSSNSLTLDNNCGVIAICQPDAKLEHHLASLPGTATELAFIRDHTRDKLKYSELVGPDATTENVLKAMSQNNWVHLACHARQDINDPDKSCFFLHESTLDLATIARQPFKNKGLAFLSACQTASGDDKLPDEAAHLASCMLVAGYPSVIASMWSVKDDDAPFVADHVYSHLMNCQSIANGEVARALHNAVAMLRERVGMMKFDRWVQYIHMGL</sequence>
<keyword evidence="3" id="KW-0963">Cytoplasm</keyword>
<evidence type="ECO:0000256" key="3">
    <source>
        <dbReference type="ARBA" id="ARBA00022490"/>
    </source>
</evidence>
<feature type="compositionally biased region" description="Basic and acidic residues" evidence="7">
    <location>
        <begin position="483"/>
        <end position="492"/>
    </location>
</feature>
<evidence type="ECO:0000256" key="5">
    <source>
        <dbReference type="ARBA" id="ARBA00023054"/>
    </source>
</evidence>
<proteinExistence type="inferred from homology"/>
<dbReference type="STRING" id="1423351.A0A074RZS8"/>
<evidence type="ECO:0000256" key="7">
    <source>
        <dbReference type="SAM" id="MobiDB-lite"/>
    </source>
</evidence>
<evidence type="ECO:0000256" key="2">
    <source>
        <dbReference type="ARBA" id="ARBA00007429"/>
    </source>
</evidence>
<dbReference type="SUPFAM" id="SSF48452">
    <property type="entry name" value="TPR-like"/>
    <property type="match status" value="2"/>
</dbReference>
<dbReference type="Gene3D" id="1.25.40.10">
    <property type="entry name" value="Tetratricopeptide repeat domain"/>
    <property type="match status" value="2"/>
</dbReference>
<feature type="compositionally biased region" description="Polar residues" evidence="7">
    <location>
        <begin position="672"/>
        <end position="695"/>
    </location>
</feature>
<protein>
    <submittedName>
        <fullName evidence="10">Nuclear distribution nudE-like protein</fullName>
    </submittedName>
</protein>
<evidence type="ECO:0000259" key="9">
    <source>
        <dbReference type="Pfam" id="PF12770"/>
    </source>
</evidence>
<feature type="compositionally biased region" description="Polar residues" evidence="7">
    <location>
        <begin position="1"/>
        <end position="10"/>
    </location>
</feature>
<evidence type="ECO:0000313" key="11">
    <source>
        <dbReference type="Proteomes" id="UP000027456"/>
    </source>
</evidence>
<comment type="subcellular location">
    <subcellularLocation>
        <location evidence="1">Cytoplasm</location>
        <location evidence="1">Cytoskeleton</location>
    </subcellularLocation>
</comment>
<dbReference type="OrthoDB" id="5877028at2759"/>
<feature type="region of interest" description="Disordered" evidence="7">
    <location>
        <begin position="242"/>
        <end position="283"/>
    </location>
</feature>
<dbReference type="GO" id="GO:0008017">
    <property type="term" value="F:microtubule binding"/>
    <property type="evidence" value="ECO:0007669"/>
    <property type="project" value="InterPro"/>
</dbReference>
<dbReference type="InterPro" id="IPR024983">
    <property type="entry name" value="CHAT_dom"/>
</dbReference>
<evidence type="ECO:0000256" key="4">
    <source>
        <dbReference type="ARBA" id="ARBA00022701"/>
    </source>
</evidence>
<feature type="region of interest" description="Disordered" evidence="7">
    <location>
        <begin position="365"/>
        <end position="401"/>
    </location>
</feature>
<dbReference type="Pfam" id="PF12770">
    <property type="entry name" value="CHAT"/>
    <property type="match status" value="1"/>
</dbReference>
<keyword evidence="11" id="KW-1185">Reference proteome</keyword>
<dbReference type="HOGENOM" id="CLU_236208_0_0_1"/>
<dbReference type="Pfam" id="PF04880">
    <property type="entry name" value="NUDE_C"/>
    <property type="match status" value="1"/>
</dbReference>
<dbReference type="GO" id="GO:0005871">
    <property type="term" value="C:kinesin complex"/>
    <property type="evidence" value="ECO:0007669"/>
    <property type="project" value="TreeGrafter"/>
</dbReference>
<feature type="compositionally biased region" description="Basic and acidic residues" evidence="7">
    <location>
        <begin position="525"/>
        <end position="535"/>
    </location>
</feature>
<feature type="compositionally biased region" description="Low complexity" evidence="7">
    <location>
        <begin position="246"/>
        <end position="262"/>
    </location>
</feature>
<dbReference type="PANTHER" id="PTHR10921:SF1">
    <property type="entry name" value="NUCLEAR DISTRIBUTION PROTEIN NUDE HOMOLOG"/>
    <property type="match status" value="1"/>
</dbReference>
<dbReference type="GO" id="GO:0051642">
    <property type="term" value="P:centrosome localization"/>
    <property type="evidence" value="ECO:0007669"/>
    <property type="project" value="TreeGrafter"/>
</dbReference>
<dbReference type="Gene3D" id="6.10.250.1080">
    <property type="match status" value="1"/>
</dbReference>
<feature type="compositionally biased region" description="Low complexity" evidence="7">
    <location>
        <begin position="17"/>
        <end position="27"/>
    </location>
</feature>
<dbReference type="GO" id="GO:0000132">
    <property type="term" value="P:establishment of mitotic spindle orientation"/>
    <property type="evidence" value="ECO:0007669"/>
    <property type="project" value="TreeGrafter"/>
</dbReference>
<evidence type="ECO:0000313" key="10">
    <source>
        <dbReference type="EMBL" id="KEP52524.1"/>
    </source>
</evidence>
<reference evidence="10 11" key="1">
    <citation type="submission" date="2013-12" db="EMBL/GenBank/DDBJ databases">
        <authorList>
            <person name="Cubeta M."/>
            <person name="Pakala S."/>
            <person name="Fedorova N."/>
            <person name="Thomas E."/>
            <person name="Dean R."/>
            <person name="Jabaji S."/>
            <person name="Neate S."/>
            <person name="Toda T."/>
            <person name="Tavantzis S."/>
            <person name="Vilgalys R."/>
            <person name="Bharathan N."/>
            <person name="Pakala S."/>
            <person name="Losada L.S."/>
            <person name="Zafar N."/>
            <person name="Nierman W."/>
        </authorList>
    </citation>
    <scope>NUCLEOTIDE SEQUENCE [LARGE SCALE GENOMIC DNA]</scope>
    <source>
        <strain evidence="10 11">123E</strain>
    </source>
</reference>
<keyword evidence="5" id="KW-0175">Coiled coil</keyword>
<feature type="domain" description="NUDE" evidence="8">
    <location>
        <begin position="151"/>
        <end position="306"/>
    </location>
</feature>
<dbReference type="InterPro" id="IPR033494">
    <property type="entry name" value="NUDE"/>
</dbReference>
<feature type="region of interest" description="Disordered" evidence="7">
    <location>
        <begin position="597"/>
        <end position="650"/>
    </location>
</feature>
<comment type="similarity">
    <text evidence="2">Belongs to the nudE family.</text>
</comment>
<dbReference type="GO" id="GO:0007020">
    <property type="term" value="P:microtubule nucleation"/>
    <property type="evidence" value="ECO:0007669"/>
    <property type="project" value="TreeGrafter"/>
</dbReference>
<feature type="compositionally biased region" description="Polar residues" evidence="7">
    <location>
        <begin position="772"/>
        <end position="781"/>
    </location>
</feature>
<dbReference type="InterPro" id="IPR006964">
    <property type="entry name" value="NUDE_dom"/>
</dbReference>
<accession>A0A074RZS8</accession>
<dbReference type="EMBL" id="AZST01000101">
    <property type="protein sequence ID" value="KEP52524.1"/>
    <property type="molecule type" value="Genomic_DNA"/>
</dbReference>
<keyword evidence="4" id="KW-0493">Microtubule</keyword>
<feature type="compositionally biased region" description="Basic and acidic residues" evidence="7">
    <location>
        <begin position="441"/>
        <end position="466"/>
    </location>
</feature>
<feature type="region of interest" description="Disordered" evidence="7">
    <location>
        <begin position="427"/>
        <end position="581"/>
    </location>
</feature>
<name>A0A074RZS8_9AGAM</name>
<feature type="region of interest" description="Disordered" evidence="7">
    <location>
        <begin position="662"/>
        <end position="789"/>
    </location>
</feature>
<dbReference type="Proteomes" id="UP000027456">
    <property type="component" value="Unassembled WGS sequence"/>
</dbReference>
<evidence type="ECO:0000259" key="8">
    <source>
        <dbReference type="Pfam" id="PF04880"/>
    </source>
</evidence>
<gene>
    <name evidence="10" type="ORF">V565_044230</name>
</gene>
<organism evidence="10 11">
    <name type="scientific">Rhizoctonia solani 123E</name>
    <dbReference type="NCBI Taxonomy" id="1423351"/>
    <lineage>
        <taxon>Eukaryota</taxon>
        <taxon>Fungi</taxon>
        <taxon>Dikarya</taxon>
        <taxon>Basidiomycota</taxon>
        <taxon>Agaricomycotina</taxon>
        <taxon>Agaricomycetes</taxon>
        <taxon>Cantharellales</taxon>
        <taxon>Ceratobasidiaceae</taxon>
        <taxon>Rhizoctonia</taxon>
    </lineage>
</organism>
<feature type="region of interest" description="Disordered" evidence="7">
    <location>
        <begin position="55"/>
        <end position="76"/>
    </location>
</feature>
<dbReference type="GO" id="GO:0007059">
    <property type="term" value="P:chromosome segregation"/>
    <property type="evidence" value="ECO:0007669"/>
    <property type="project" value="TreeGrafter"/>
</dbReference>
<feature type="compositionally biased region" description="Low complexity" evidence="7">
    <location>
        <begin position="597"/>
        <end position="607"/>
    </location>
</feature>
<keyword evidence="6" id="KW-0206">Cytoskeleton</keyword>
<feature type="compositionally biased region" description="Low complexity" evidence="7">
    <location>
        <begin position="559"/>
        <end position="580"/>
    </location>
</feature>